<evidence type="ECO:0000313" key="2">
    <source>
        <dbReference type="EMBL" id="KAF5901994.1"/>
    </source>
</evidence>
<feature type="region of interest" description="Disordered" evidence="1">
    <location>
        <begin position="183"/>
        <end position="204"/>
    </location>
</feature>
<evidence type="ECO:0000256" key="1">
    <source>
        <dbReference type="SAM" id="MobiDB-lite"/>
    </source>
</evidence>
<feature type="compositionally biased region" description="Basic and acidic residues" evidence="1">
    <location>
        <begin position="61"/>
        <end position="76"/>
    </location>
</feature>
<organism evidence="2 3">
    <name type="scientific">Clarias magur</name>
    <name type="common">Asian catfish</name>
    <name type="synonym">Macropteronotus magur</name>
    <dbReference type="NCBI Taxonomy" id="1594786"/>
    <lineage>
        <taxon>Eukaryota</taxon>
        <taxon>Metazoa</taxon>
        <taxon>Chordata</taxon>
        <taxon>Craniata</taxon>
        <taxon>Vertebrata</taxon>
        <taxon>Euteleostomi</taxon>
        <taxon>Actinopterygii</taxon>
        <taxon>Neopterygii</taxon>
        <taxon>Teleostei</taxon>
        <taxon>Ostariophysi</taxon>
        <taxon>Siluriformes</taxon>
        <taxon>Clariidae</taxon>
        <taxon>Clarias</taxon>
    </lineage>
</organism>
<name>A0A8J4X4F1_CLAMG</name>
<feature type="region of interest" description="Disordered" evidence="1">
    <location>
        <begin position="112"/>
        <end position="146"/>
    </location>
</feature>
<evidence type="ECO:0000313" key="3">
    <source>
        <dbReference type="Proteomes" id="UP000727407"/>
    </source>
</evidence>
<gene>
    <name evidence="2" type="ORF">DAT39_008312</name>
</gene>
<feature type="compositionally biased region" description="Basic and acidic residues" evidence="1">
    <location>
        <begin position="11"/>
        <end position="22"/>
    </location>
</feature>
<reference evidence="2" key="1">
    <citation type="submission" date="2020-07" db="EMBL/GenBank/DDBJ databases">
        <title>Clarias magur genome sequencing, assembly and annotation.</title>
        <authorList>
            <person name="Kushwaha B."/>
            <person name="Kumar R."/>
            <person name="Das P."/>
            <person name="Joshi C.G."/>
            <person name="Kumar D."/>
            <person name="Nagpure N.S."/>
            <person name="Pandey M."/>
            <person name="Agarwal S."/>
            <person name="Srivastava S."/>
            <person name="Singh M."/>
            <person name="Sahoo L."/>
            <person name="Jayasankar P."/>
            <person name="Meher P.K."/>
            <person name="Koringa P.G."/>
            <person name="Iquebal M.A."/>
            <person name="Das S.P."/>
            <person name="Bit A."/>
            <person name="Patnaik S."/>
            <person name="Patel N."/>
            <person name="Shah T.M."/>
            <person name="Hinsu A."/>
            <person name="Jena J.K."/>
        </authorList>
    </citation>
    <scope>NUCLEOTIDE SEQUENCE</scope>
    <source>
        <strain evidence="2">CIFAMagur01</strain>
        <tissue evidence="2">Testis</tissue>
    </source>
</reference>
<dbReference type="Proteomes" id="UP000727407">
    <property type="component" value="Unassembled WGS sequence"/>
</dbReference>
<comment type="caution">
    <text evidence="2">The sequence shown here is derived from an EMBL/GenBank/DDBJ whole genome shotgun (WGS) entry which is preliminary data.</text>
</comment>
<feature type="region of interest" description="Disordered" evidence="1">
    <location>
        <begin position="1"/>
        <end position="87"/>
    </location>
</feature>
<dbReference type="SUPFAM" id="SSF49854">
    <property type="entry name" value="Spermadhesin, CUB domain"/>
    <property type="match status" value="1"/>
</dbReference>
<feature type="non-terminal residue" evidence="2">
    <location>
        <position position="332"/>
    </location>
</feature>
<proteinExistence type="predicted"/>
<dbReference type="InterPro" id="IPR035914">
    <property type="entry name" value="Sperma_CUB_dom_sf"/>
</dbReference>
<accession>A0A8J4X4F1</accession>
<dbReference type="OrthoDB" id="9908249at2759"/>
<keyword evidence="3" id="KW-1185">Reference proteome</keyword>
<dbReference type="EMBL" id="QNUK01000100">
    <property type="protein sequence ID" value="KAF5901994.1"/>
    <property type="molecule type" value="Genomic_DNA"/>
</dbReference>
<dbReference type="Gene3D" id="2.60.120.290">
    <property type="entry name" value="Spermadhesin, CUB domain"/>
    <property type="match status" value="1"/>
</dbReference>
<protein>
    <submittedName>
        <fullName evidence="2">Seizure protein 6 isoform X1</fullName>
    </submittedName>
</protein>
<dbReference type="AlphaFoldDB" id="A0A8J4X4F1"/>
<feature type="compositionally biased region" description="Polar residues" evidence="1">
    <location>
        <begin position="126"/>
        <end position="143"/>
    </location>
</feature>
<sequence length="332" mass="36381">SFMDGKMAVTHRGDSLDSDSKRGAFHSTPDTGRERPAVTTAPPFTDLNHHIQFKTFSQPDPHQERFKDGRGVDHHHLFGSQPVPREDGMSFPDAATGAFSENAAKLTSGSLEWSGAAREAQKQSTEEVPTESLSTGIMPTSTAPPCHTVPEEQLRYPHATTTQETEGVTTLVMREEEEILKTRERHKEPAGDANAGTLSVSGDQDDEMTTTTIFTTTIITTIQSTAPCSINFTAPGGYIETPPRGSCDYSNFDCTYTVTVYMGYGVEIQVMNVSLAEGDSVRFEDLGGREPSVLANESILMKGLVVRSYSNRISVHFHSRRPCHGSFLLLYQ</sequence>
<feature type="non-terminal residue" evidence="2">
    <location>
        <position position="1"/>
    </location>
</feature>